<comment type="similarity">
    <text evidence="1 7">Belongs to the GILT family.</text>
</comment>
<comment type="subunit">
    <text evidence="2 7">Dimer; disulfide-linked.</text>
</comment>
<evidence type="ECO:0000256" key="8">
    <source>
        <dbReference type="SAM" id="SignalP"/>
    </source>
</evidence>
<feature type="domain" description="Saposin A-type" evidence="9">
    <location>
        <begin position="26"/>
        <end position="66"/>
    </location>
</feature>
<proteinExistence type="inferred from homology"/>
<dbReference type="GO" id="GO:0016671">
    <property type="term" value="F:oxidoreductase activity, acting on a sulfur group of donors, disulfide as acceptor"/>
    <property type="evidence" value="ECO:0007669"/>
    <property type="project" value="UniProtKB-UniRule"/>
</dbReference>
<dbReference type="RefSeq" id="XP_029905008.1">
    <property type="nucleotide sequence ID" value="XM_030049148.1"/>
</dbReference>
<keyword evidence="7" id="KW-0458">Lysosome</keyword>
<dbReference type="PANTHER" id="PTHR13234:SF45">
    <property type="entry name" value="GAMMA-INTERFERON-INDUCIBLE LYSOSOMAL THIOL REDUCTASE-LIKE"/>
    <property type="match status" value="1"/>
</dbReference>
<keyword evidence="7" id="KW-0391">Immunity</keyword>
<reference evidence="10" key="3">
    <citation type="submission" date="2025-09" db="UniProtKB">
        <authorList>
            <consortium name="Ensembl"/>
        </authorList>
    </citation>
    <scope>IDENTIFICATION</scope>
</reference>
<keyword evidence="7" id="KW-0560">Oxidoreductase</keyword>
<dbReference type="PROSITE" id="PS51110">
    <property type="entry name" value="SAP_A"/>
    <property type="match status" value="1"/>
</dbReference>
<feature type="chain" id="PRO_5025585355" description="Gamma-interferon-inducible lysosomal thiol reductase" evidence="8">
    <location>
        <begin position="26"/>
        <end position="261"/>
    </location>
</feature>
<evidence type="ECO:0000256" key="1">
    <source>
        <dbReference type="ARBA" id="ARBA00005679"/>
    </source>
</evidence>
<evidence type="ECO:0000256" key="5">
    <source>
        <dbReference type="ARBA" id="ARBA00023157"/>
    </source>
</evidence>
<evidence type="ECO:0000313" key="11">
    <source>
        <dbReference type="Proteomes" id="UP000472263"/>
    </source>
</evidence>
<reference evidence="10" key="1">
    <citation type="submission" date="2019-06" db="EMBL/GenBank/DDBJ databases">
        <authorList>
            <consortium name="Wellcome Sanger Institute Data Sharing"/>
        </authorList>
    </citation>
    <scope>NUCLEOTIDE SEQUENCE [LARGE SCALE GENOMIC DNA]</scope>
</reference>
<evidence type="ECO:0000256" key="2">
    <source>
        <dbReference type="ARBA" id="ARBA00011615"/>
    </source>
</evidence>
<dbReference type="EC" id="1.8.-.-" evidence="7"/>
<evidence type="ECO:0000259" key="9">
    <source>
        <dbReference type="PROSITE" id="PS51110"/>
    </source>
</evidence>
<dbReference type="InterPro" id="IPR004911">
    <property type="entry name" value="Interferon-induced_GILT"/>
</dbReference>
<protein>
    <recommendedName>
        <fullName evidence="7">Gamma-interferon-inducible lysosomal thiol reductase</fullName>
        <ecNumber evidence="7">1.8.-.-</ecNumber>
    </recommendedName>
    <alternativeName>
        <fullName evidence="7">Gamma-interferon-inducible protein IP-30</fullName>
    </alternativeName>
</protein>
<evidence type="ECO:0000313" key="10">
    <source>
        <dbReference type="Ensembl" id="ENSMMDP00005027007.1"/>
    </source>
</evidence>
<comment type="function">
    <text evidence="7">Lysosomal thiol reductase that can reduce protein disulfide bonds. Facilitates the complete unfolding of proteins destined for lysosomal degradation. Plays an important role in antigen processing.</text>
</comment>
<dbReference type="FunCoup" id="A0A667YGQ6">
    <property type="interactions" value="226"/>
</dbReference>
<gene>
    <name evidence="10" type="primary">ifi30</name>
</gene>
<keyword evidence="3 7" id="KW-0964">Secreted</keyword>
<keyword evidence="7" id="KW-0676">Redox-active center</keyword>
<dbReference type="GO" id="GO:0002376">
    <property type="term" value="P:immune system process"/>
    <property type="evidence" value="ECO:0007669"/>
    <property type="project" value="UniProtKB-KW"/>
</dbReference>
<sequence length="261" mass="28868">MTADMKFARLLVVFLLYLPVQRSDGRSHPKPSCPYPPSQWCRSLEIAIECKVQKQCMELNATKPLSAAPPVEVTLYYESLCPGCRAFITQQLFPTWTMLQDIMTVNLVPYGNAKELPSANSPFTCQHGEPECQGNMIEACIIHLAGHSAFQVVYCMESSANVLNAAQPCLQLYAPAVSWSSVDSCVKGEMGFKLMHNNAIMTRALSPAHTHVPWVTFNGEYTDENQDRAMSSLFHLVCQLYKGGKPPACTGALVKLDRSVC</sequence>
<comment type="subcellular location">
    <subcellularLocation>
        <location evidence="7">Secreted</location>
    </subcellularLocation>
    <subcellularLocation>
        <location evidence="7">Lysosome</location>
    </subcellularLocation>
</comment>
<evidence type="ECO:0000256" key="6">
    <source>
        <dbReference type="ARBA" id="ARBA00023180"/>
    </source>
</evidence>
<organism evidence="10 11">
    <name type="scientific">Myripristis murdjan</name>
    <name type="common">pinecone soldierfish</name>
    <dbReference type="NCBI Taxonomy" id="586833"/>
    <lineage>
        <taxon>Eukaryota</taxon>
        <taxon>Metazoa</taxon>
        <taxon>Chordata</taxon>
        <taxon>Craniata</taxon>
        <taxon>Vertebrata</taxon>
        <taxon>Euteleostomi</taxon>
        <taxon>Actinopterygii</taxon>
        <taxon>Neopterygii</taxon>
        <taxon>Teleostei</taxon>
        <taxon>Neoteleostei</taxon>
        <taxon>Acanthomorphata</taxon>
        <taxon>Holocentriformes</taxon>
        <taxon>Holocentridae</taxon>
        <taxon>Myripristis</taxon>
    </lineage>
</organism>
<dbReference type="InParanoid" id="A0A667YGQ6"/>
<name>A0A667YGQ6_9TELE</name>
<dbReference type="Pfam" id="PF02199">
    <property type="entry name" value="SapA"/>
    <property type="match status" value="1"/>
</dbReference>
<dbReference type="Pfam" id="PF03227">
    <property type="entry name" value="GILT"/>
    <property type="match status" value="1"/>
</dbReference>
<keyword evidence="4 7" id="KW-0732">Signal</keyword>
<dbReference type="GeneID" id="115357592"/>
<keyword evidence="5 7" id="KW-1015">Disulfide bond</keyword>
<dbReference type="AlphaFoldDB" id="A0A667YGQ6"/>
<reference evidence="10" key="2">
    <citation type="submission" date="2025-08" db="UniProtKB">
        <authorList>
            <consortium name="Ensembl"/>
        </authorList>
    </citation>
    <scope>IDENTIFICATION</scope>
</reference>
<evidence type="ECO:0000256" key="3">
    <source>
        <dbReference type="ARBA" id="ARBA00022525"/>
    </source>
</evidence>
<dbReference type="Ensembl" id="ENSMMDT00005027572.1">
    <property type="protein sequence ID" value="ENSMMDP00005027007.1"/>
    <property type="gene ID" value="ENSMMDG00005012879.1"/>
</dbReference>
<dbReference type="InterPro" id="IPR003119">
    <property type="entry name" value="SAP_A"/>
</dbReference>
<keyword evidence="11" id="KW-1185">Reference proteome</keyword>
<dbReference type="GO" id="GO:0005576">
    <property type="term" value="C:extracellular region"/>
    <property type="evidence" value="ECO:0007669"/>
    <property type="project" value="UniProtKB-SubCell"/>
</dbReference>
<evidence type="ECO:0000256" key="7">
    <source>
        <dbReference type="RuleBase" id="RU369109"/>
    </source>
</evidence>
<dbReference type="Proteomes" id="UP000472263">
    <property type="component" value="Chromosome 4"/>
</dbReference>
<keyword evidence="6 7" id="KW-0325">Glycoprotein</keyword>
<feature type="signal peptide" evidence="8">
    <location>
        <begin position="1"/>
        <end position="25"/>
    </location>
</feature>
<dbReference type="PANTHER" id="PTHR13234">
    <property type="entry name" value="GAMMA-INTERFERON INDUCIBLE LYSOSOMAL THIOL REDUCTASE GILT"/>
    <property type="match status" value="1"/>
</dbReference>
<accession>A0A667YGQ6</accession>
<dbReference type="OrthoDB" id="958254at2759"/>
<dbReference type="GeneTree" id="ENSGT00940000164804"/>
<dbReference type="GO" id="GO:0005764">
    <property type="term" value="C:lysosome"/>
    <property type="evidence" value="ECO:0007669"/>
    <property type="project" value="UniProtKB-SubCell"/>
</dbReference>
<evidence type="ECO:0000256" key="4">
    <source>
        <dbReference type="ARBA" id="ARBA00022729"/>
    </source>
</evidence>